<dbReference type="PANTHER" id="PTHR30204">
    <property type="entry name" value="REDOX-CYCLING DRUG-SENSING TRANSCRIPTIONAL ACTIVATOR SOXR"/>
    <property type="match status" value="1"/>
</dbReference>
<keyword evidence="2" id="KW-0805">Transcription regulation</keyword>
<reference evidence="6 7" key="1">
    <citation type="submission" date="2020-08" db="EMBL/GenBank/DDBJ databases">
        <title>Sequencing the genomes of 1000 actinobacteria strains.</title>
        <authorList>
            <person name="Klenk H.-P."/>
        </authorList>
    </citation>
    <scope>NUCLEOTIDE SEQUENCE [LARGE SCALE GENOMIC DNA]</scope>
    <source>
        <strain evidence="6 7">DSM 102030</strain>
    </source>
</reference>
<dbReference type="InterPro" id="IPR047057">
    <property type="entry name" value="MerR_fam"/>
</dbReference>
<evidence type="ECO:0000259" key="5">
    <source>
        <dbReference type="PROSITE" id="PS50937"/>
    </source>
</evidence>
<evidence type="ECO:0000313" key="7">
    <source>
        <dbReference type="Proteomes" id="UP000523007"/>
    </source>
</evidence>
<dbReference type="SUPFAM" id="SSF46955">
    <property type="entry name" value="Putative DNA-binding domain"/>
    <property type="match status" value="1"/>
</dbReference>
<dbReference type="Gene3D" id="1.10.1660.10">
    <property type="match status" value="1"/>
</dbReference>
<gene>
    <name evidence="6" type="ORF">F4561_003391</name>
</gene>
<dbReference type="PRINTS" id="PR00040">
    <property type="entry name" value="HTHMERR"/>
</dbReference>
<keyword evidence="3 6" id="KW-0238">DNA-binding</keyword>
<sequence length="135" mass="15529">MADPGSGEMRIGELAAAADVTPRTVRHYEQLGLLRPHERASSGYRYYTEEELTRLRKINQLKDVGLSLDEITSVLHMYFDDPTGAQGKRKTLEILYGHLNETRRRREGLERFERELQDSIARIEARLAEIEAEAD</sequence>
<dbReference type="PROSITE" id="PS50937">
    <property type="entry name" value="HTH_MERR_2"/>
    <property type="match status" value="1"/>
</dbReference>
<keyword evidence="1" id="KW-0678">Repressor</keyword>
<dbReference type="Proteomes" id="UP000523007">
    <property type="component" value="Unassembled WGS sequence"/>
</dbReference>
<accession>A0A7W7RIC6</accession>
<feature type="domain" description="HTH merR-type" evidence="5">
    <location>
        <begin position="8"/>
        <end position="77"/>
    </location>
</feature>
<dbReference type="PROSITE" id="PS00552">
    <property type="entry name" value="HTH_MERR_1"/>
    <property type="match status" value="1"/>
</dbReference>
<dbReference type="SMART" id="SM00422">
    <property type="entry name" value="HTH_MERR"/>
    <property type="match status" value="1"/>
</dbReference>
<dbReference type="GO" id="GO:0003700">
    <property type="term" value="F:DNA-binding transcription factor activity"/>
    <property type="evidence" value="ECO:0007669"/>
    <property type="project" value="InterPro"/>
</dbReference>
<dbReference type="EMBL" id="JACHJT010000001">
    <property type="protein sequence ID" value="MBB4932571.1"/>
    <property type="molecule type" value="Genomic_DNA"/>
</dbReference>
<evidence type="ECO:0000256" key="4">
    <source>
        <dbReference type="ARBA" id="ARBA00023163"/>
    </source>
</evidence>
<evidence type="ECO:0000256" key="1">
    <source>
        <dbReference type="ARBA" id="ARBA00022491"/>
    </source>
</evidence>
<dbReference type="GO" id="GO:0003677">
    <property type="term" value="F:DNA binding"/>
    <property type="evidence" value="ECO:0007669"/>
    <property type="project" value="UniProtKB-KW"/>
</dbReference>
<evidence type="ECO:0000313" key="6">
    <source>
        <dbReference type="EMBL" id="MBB4932571.1"/>
    </source>
</evidence>
<protein>
    <submittedName>
        <fullName evidence="6">DNA-binding transcriptional MerR regulator</fullName>
    </submittedName>
</protein>
<dbReference type="AlphaFoldDB" id="A0A7W7RIC6"/>
<dbReference type="PANTHER" id="PTHR30204:SF69">
    <property type="entry name" value="MERR-FAMILY TRANSCRIPTIONAL REGULATOR"/>
    <property type="match status" value="1"/>
</dbReference>
<proteinExistence type="predicted"/>
<keyword evidence="7" id="KW-1185">Reference proteome</keyword>
<evidence type="ECO:0000256" key="2">
    <source>
        <dbReference type="ARBA" id="ARBA00023015"/>
    </source>
</evidence>
<dbReference type="Pfam" id="PF13411">
    <property type="entry name" value="MerR_1"/>
    <property type="match status" value="1"/>
</dbReference>
<name>A0A7W7RIC6_9ACTN</name>
<comment type="caution">
    <text evidence="6">The sequence shown here is derived from an EMBL/GenBank/DDBJ whole genome shotgun (WGS) entry which is preliminary data.</text>
</comment>
<dbReference type="InterPro" id="IPR009061">
    <property type="entry name" value="DNA-bd_dom_put_sf"/>
</dbReference>
<organism evidence="6 7">
    <name type="scientific">Lipingzhangella halophila</name>
    <dbReference type="NCBI Taxonomy" id="1783352"/>
    <lineage>
        <taxon>Bacteria</taxon>
        <taxon>Bacillati</taxon>
        <taxon>Actinomycetota</taxon>
        <taxon>Actinomycetes</taxon>
        <taxon>Streptosporangiales</taxon>
        <taxon>Nocardiopsidaceae</taxon>
        <taxon>Lipingzhangella</taxon>
    </lineage>
</organism>
<dbReference type="RefSeq" id="WP_221445507.1">
    <property type="nucleotide sequence ID" value="NZ_JACHJT010000001.1"/>
</dbReference>
<evidence type="ECO:0000256" key="3">
    <source>
        <dbReference type="ARBA" id="ARBA00023125"/>
    </source>
</evidence>
<keyword evidence="4" id="KW-0804">Transcription</keyword>
<dbReference type="InterPro" id="IPR000551">
    <property type="entry name" value="MerR-type_HTH_dom"/>
</dbReference>